<dbReference type="Proteomes" id="UP000192756">
    <property type="component" value="Unassembled WGS sequence"/>
</dbReference>
<keyword evidence="1" id="KW-0732">Signal</keyword>
<evidence type="ECO:0000256" key="1">
    <source>
        <dbReference type="SAM" id="SignalP"/>
    </source>
</evidence>
<dbReference type="InterPro" id="IPR012338">
    <property type="entry name" value="Beta-lactam/transpept-like"/>
</dbReference>
<feature type="signal peptide" evidence="1">
    <location>
        <begin position="1"/>
        <end position="26"/>
    </location>
</feature>
<name>A0A1W2DLK1_9SPHI</name>
<gene>
    <name evidence="3" type="ORF">SAMN04488524_3975</name>
</gene>
<accession>A0A1W2DLK1</accession>
<protein>
    <submittedName>
        <fullName evidence="3">CubicO group peptidase, beta-lactamase class C family</fullName>
    </submittedName>
</protein>
<dbReference type="AlphaFoldDB" id="A0A1W2DLK1"/>
<dbReference type="PANTHER" id="PTHR46825">
    <property type="entry name" value="D-ALANYL-D-ALANINE-CARBOXYPEPTIDASE/ENDOPEPTIDASE AMPH"/>
    <property type="match status" value="1"/>
</dbReference>
<evidence type="ECO:0000259" key="2">
    <source>
        <dbReference type="Pfam" id="PF00144"/>
    </source>
</evidence>
<feature type="domain" description="Beta-lactamase-related" evidence="2">
    <location>
        <begin position="38"/>
        <end position="362"/>
    </location>
</feature>
<dbReference type="OrthoDB" id="846150at2"/>
<evidence type="ECO:0000313" key="3">
    <source>
        <dbReference type="EMBL" id="SMC98341.1"/>
    </source>
</evidence>
<reference evidence="4" key="1">
    <citation type="submission" date="2017-04" db="EMBL/GenBank/DDBJ databases">
        <authorList>
            <person name="Varghese N."/>
            <person name="Submissions S."/>
        </authorList>
    </citation>
    <scope>NUCLEOTIDE SEQUENCE [LARGE SCALE GENOMIC DNA]</scope>
    <source>
        <strain evidence="4">DSM 12126</strain>
    </source>
</reference>
<evidence type="ECO:0000313" key="4">
    <source>
        <dbReference type="Proteomes" id="UP000192756"/>
    </source>
</evidence>
<keyword evidence="4" id="KW-1185">Reference proteome</keyword>
<dbReference type="EMBL" id="FWXT01000003">
    <property type="protein sequence ID" value="SMC98341.1"/>
    <property type="molecule type" value="Genomic_DNA"/>
</dbReference>
<sequence>MTRPNALRLYFRTLVCFLFISLQGFSQPGPDSVAVNLQRIMKKFDAVGLSVAVVKGNKMVYTRSFGFKNMESNTELKDQDIFRIASISKSFSATAMMQLLEAGKASLNDDFSDLVGFKVRNPKFPETVITLKMVLSHTSSINDSEGYFNLDVINPDRNKNWTKCYNSYEPGKGYQYCNLNFNMVGAVIEKLSGERFDQYIKHHILDRLGLYGGYCVDSLDKNRFVTLYEYDSVSRKFNPAASAYNPRSDEIRSYVMGYSTPLFSPTGGMKISAADLARYMTMHMNYGKYNGGRIISKKSARLMQTKVSEPENYGLALLQTDKLVPGKIMTGHTGSAYGLYSAMFFQPREKFGIVVITNGCRPEYTDAFNGLLKAAINQLYQDFIQ</sequence>
<dbReference type="SUPFAM" id="SSF56601">
    <property type="entry name" value="beta-lactamase/transpeptidase-like"/>
    <property type="match status" value="1"/>
</dbReference>
<dbReference type="Gene3D" id="3.40.710.10">
    <property type="entry name" value="DD-peptidase/beta-lactamase superfamily"/>
    <property type="match status" value="1"/>
</dbReference>
<dbReference type="InterPro" id="IPR050491">
    <property type="entry name" value="AmpC-like"/>
</dbReference>
<dbReference type="STRING" id="151894.SAMN04488524_3975"/>
<proteinExistence type="predicted"/>
<feature type="chain" id="PRO_5012258403" evidence="1">
    <location>
        <begin position="27"/>
        <end position="385"/>
    </location>
</feature>
<dbReference type="Pfam" id="PF00144">
    <property type="entry name" value="Beta-lactamase"/>
    <property type="match status" value="1"/>
</dbReference>
<dbReference type="PANTHER" id="PTHR46825:SF9">
    <property type="entry name" value="BETA-LACTAMASE-RELATED DOMAIN-CONTAINING PROTEIN"/>
    <property type="match status" value="1"/>
</dbReference>
<organism evidence="3 4">
    <name type="scientific">Pedobacter africanus</name>
    <dbReference type="NCBI Taxonomy" id="151894"/>
    <lineage>
        <taxon>Bacteria</taxon>
        <taxon>Pseudomonadati</taxon>
        <taxon>Bacteroidota</taxon>
        <taxon>Sphingobacteriia</taxon>
        <taxon>Sphingobacteriales</taxon>
        <taxon>Sphingobacteriaceae</taxon>
        <taxon>Pedobacter</taxon>
    </lineage>
</organism>
<dbReference type="InterPro" id="IPR001466">
    <property type="entry name" value="Beta-lactam-related"/>
</dbReference>